<dbReference type="AlphaFoldDB" id="A0A7C8VG54"/>
<name>A0A7C8VG54_ORBOL</name>
<accession>A0A7C8VG54</accession>
<protein>
    <submittedName>
        <fullName evidence="1">Uncharacterized protein</fullName>
    </submittedName>
</protein>
<gene>
    <name evidence="1" type="ORF">TWF970_004774</name>
</gene>
<evidence type="ECO:0000313" key="2">
    <source>
        <dbReference type="Proteomes" id="UP000474640"/>
    </source>
</evidence>
<dbReference type="OrthoDB" id="10445727at2759"/>
<reference evidence="1 2" key="1">
    <citation type="submission" date="2020-01" db="EMBL/GenBank/DDBJ databases">
        <authorList>
            <person name="Palmer J.M."/>
        </authorList>
    </citation>
    <scope>NUCLEOTIDE SEQUENCE [LARGE SCALE GENOMIC DNA]</scope>
    <source>
        <strain evidence="1 2">TWF970</strain>
    </source>
</reference>
<sequence>MALSEKINSLAPSQNPLSSAVLAWEEHAQENIRTSLTFDKKRGYCQQVPTGDTQMLTEKVALGSFEKQLRELPKAQISLVNKYRISGDSTRWIKAGTVWRSPSGLCPRPRCWFV</sequence>
<evidence type="ECO:0000313" key="1">
    <source>
        <dbReference type="EMBL" id="KAF3277893.1"/>
    </source>
</evidence>
<dbReference type="Proteomes" id="UP000474640">
    <property type="component" value="Unassembled WGS sequence"/>
</dbReference>
<proteinExistence type="predicted"/>
<organism evidence="1 2">
    <name type="scientific">Orbilia oligospora</name>
    <name type="common">Nematode-trapping fungus</name>
    <name type="synonym">Arthrobotrys oligospora</name>
    <dbReference type="NCBI Taxonomy" id="2813651"/>
    <lineage>
        <taxon>Eukaryota</taxon>
        <taxon>Fungi</taxon>
        <taxon>Dikarya</taxon>
        <taxon>Ascomycota</taxon>
        <taxon>Pezizomycotina</taxon>
        <taxon>Orbiliomycetes</taxon>
        <taxon>Orbiliales</taxon>
        <taxon>Orbiliaceae</taxon>
        <taxon>Orbilia</taxon>
    </lineage>
</organism>
<comment type="caution">
    <text evidence="1">The sequence shown here is derived from an EMBL/GenBank/DDBJ whole genome shotgun (WGS) entry which is preliminary data.</text>
</comment>
<dbReference type="EMBL" id="JAABOJ010000026">
    <property type="protein sequence ID" value="KAF3277893.1"/>
    <property type="molecule type" value="Genomic_DNA"/>
</dbReference>